<accession>A0ABQ4KG53</accession>
<protein>
    <recommendedName>
        <fullName evidence="2">Glycosyl transferase family 51 domain-containing protein</fullName>
    </recommendedName>
</protein>
<dbReference type="InterPro" id="IPR036950">
    <property type="entry name" value="PBP_transglycosylase"/>
</dbReference>
<sequence>MTTRTIQLKESIGSRTERLSRRNSHKWKWLMIPGLFLLAAFLLVTVAGERLVGDEQIAQLNALKREENFVPLSQLPDYVQQAFVSIEDHRFYHHVGIDPISLARSLLVDLKTQSFAQGGSTITMQLVKNQFLTQDKSLGRKAKEMLMALQIERHYSKDEILEMYLNTIYFGHGTYGLTEAAQLYFDKNLIVEDSLTLKEAAILASLPKAPEVYSPLKNPDKTSERQAIVLKKMEEFGHITQEEMDTAAWTDEKTE</sequence>
<evidence type="ECO:0000313" key="3">
    <source>
        <dbReference type="EMBL" id="GIN56952.1"/>
    </source>
</evidence>
<dbReference type="RefSeq" id="WP_212965848.1">
    <property type="nucleotide sequence ID" value="NZ_BORB01000008.1"/>
</dbReference>
<comment type="caution">
    <text evidence="3">The sequence shown here is derived from an EMBL/GenBank/DDBJ whole genome shotgun (WGS) entry which is preliminary data.</text>
</comment>
<dbReference type="PANTHER" id="PTHR32282">
    <property type="entry name" value="BINDING PROTEIN TRANSPEPTIDASE, PUTATIVE-RELATED"/>
    <property type="match status" value="1"/>
</dbReference>
<dbReference type="Pfam" id="PF00912">
    <property type="entry name" value="Transgly"/>
    <property type="match status" value="1"/>
</dbReference>
<organism evidence="3 4">
    <name type="scientific">Lederbergia ruris</name>
    <dbReference type="NCBI Taxonomy" id="217495"/>
    <lineage>
        <taxon>Bacteria</taxon>
        <taxon>Bacillati</taxon>
        <taxon>Bacillota</taxon>
        <taxon>Bacilli</taxon>
        <taxon>Bacillales</taxon>
        <taxon>Bacillaceae</taxon>
        <taxon>Lederbergia</taxon>
    </lineage>
</organism>
<reference evidence="3 4" key="1">
    <citation type="submission" date="2021-03" db="EMBL/GenBank/DDBJ databases">
        <title>Antimicrobial resistance genes in bacteria isolated from Japanese honey, and their potential for conferring macrolide and lincosamide resistance in the American foulbrood pathogen Paenibacillus larvae.</title>
        <authorList>
            <person name="Okamoto M."/>
            <person name="Kumagai M."/>
            <person name="Kanamori H."/>
            <person name="Takamatsu D."/>
        </authorList>
    </citation>
    <scope>NUCLEOTIDE SEQUENCE [LARGE SCALE GENOMIC DNA]</scope>
    <source>
        <strain evidence="3 4">J8TS2</strain>
    </source>
</reference>
<name>A0ABQ4KG53_9BACI</name>
<dbReference type="InterPro" id="IPR023346">
    <property type="entry name" value="Lysozyme-like_dom_sf"/>
</dbReference>
<dbReference type="Gene3D" id="1.10.3810.10">
    <property type="entry name" value="Biosynthetic peptidoglycan transglycosylase-like"/>
    <property type="match status" value="1"/>
</dbReference>
<evidence type="ECO:0000259" key="2">
    <source>
        <dbReference type="Pfam" id="PF00912"/>
    </source>
</evidence>
<gene>
    <name evidence="3" type="ORF">J8TS2_12710</name>
</gene>
<keyword evidence="1" id="KW-0808">Transferase</keyword>
<evidence type="ECO:0000313" key="4">
    <source>
        <dbReference type="Proteomes" id="UP000679950"/>
    </source>
</evidence>
<dbReference type="SUPFAM" id="SSF53955">
    <property type="entry name" value="Lysozyme-like"/>
    <property type="match status" value="1"/>
</dbReference>
<proteinExistence type="predicted"/>
<dbReference type="InterPro" id="IPR001264">
    <property type="entry name" value="Glyco_trans_51"/>
</dbReference>
<keyword evidence="4" id="KW-1185">Reference proteome</keyword>
<evidence type="ECO:0000256" key="1">
    <source>
        <dbReference type="ARBA" id="ARBA00022679"/>
    </source>
</evidence>
<dbReference type="InterPro" id="IPR050396">
    <property type="entry name" value="Glycosyltr_51/Transpeptidase"/>
</dbReference>
<dbReference type="PANTHER" id="PTHR32282:SF33">
    <property type="entry name" value="PEPTIDOGLYCAN GLYCOSYLTRANSFERASE"/>
    <property type="match status" value="1"/>
</dbReference>
<dbReference type="EMBL" id="BORB01000008">
    <property type="protein sequence ID" value="GIN56952.1"/>
    <property type="molecule type" value="Genomic_DNA"/>
</dbReference>
<dbReference type="Proteomes" id="UP000679950">
    <property type="component" value="Unassembled WGS sequence"/>
</dbReference>
<feature type="domain" description="Glycosyl transferase family 51" evidence="2">
    <location>
        <begin position="57"/>
        <end position="234"/>
    </location>
</feature>